<evidence type="ECO:0000256" key="10">
    <source>
        <dbReference type="ARBA" id="ARBA00022840"/>
    </source>
</evidence>
<evidence type="ECO:0000256" key="1">
    <source>
        <dbReference type="ARBA" id="ARBA00000085"/>
    </source>
</evidence>
<dbReference type="InterPro" id="IPR036890">
    <property type="entry name" value="HATPase_C_sf"/>
</dbReference>
<dbReference type="Pfam" id="PF02518">
    <property type="entry name" value="HATPase_c"/>
    <property type="match status" value="1"/>
</dbReference>
<dbReference type="Gene3D" id="3.30.565.10">
    <property type="entry name" value="Histidine kinase-like ATPase, C-terminal domain"/>
    <property type="match status" value="1"/>
</dbReference>
<keyword evidence="9 14" id="KW-0418">Kinase</keyword>
<keyword evidence="5" id="KW-0597">Phosphoprotein</keyword>
<evidence type="ECO:0000256" key="6">
    <source>
        <dbReference type="ARBA" id="ARBA00022679"/>
    </source>
</evidence>
<evidence type="ECO:0000256" key="3">
    <source>
        <dbReference type="ARBA" id="ARBA00012438"/>
    </source>
</evidence>
<dbReference type="SMART" id="SM00388">
    <property type="entry name" value="HisKA"/>
    <property type="match status" value="1"/>
</dbReference>
<dbReference type="SUPFAM" id="SSF47384">
    <property type="entry name" value="Homodimeric domain of signal transducing histidine kinase"/>
    <property type="match status" value="1"/>
</dbReference>
<reference evidence="14 15" key="1">
    <citation type="journal article" date="2003" name="Nature">
        <title>The genome sequence of Bacillus anthracis Ames and comparison to closely related bacteria.</title>
        <authorList>
            <person name="Read T.D."/>
            <person name="Peterson S.N."/>
            <person name="Tourasse N."/>
            <person name="Baillie L.W."/>
            <person name="Paulsen I.T."/>
            <person name="Nelson K.E."/>
            <person name="Tettelin H."/>
            <person name="Fouts D.E."/>
            <person name="Eisen J.A."/>
            <person name="Gill S.R."/>
            <person name="Holtzapple E.K."/>
            <person name="Okstad O.A."/>
            <person name="Helgason E."/>
            <person name="Rilstone J."/>
            <person name="Wu M."/>
            <person name="Kolonay J.F."/>
            <person name="Beanan M.J."/>
            <person name="Dodson R.J."/>
            <person name="Brinkac L.M."/>
            <person name="Gwinn M."/>
            <person name="DeBoy R.T."/>
            <person name="Madpu R."/>
            <person name="Daugherty S.C."/>
            <person name="Durkin A.S."/>
            <person name="Haft D.H."/>
            <person name="Nelson W.C."/>
            <person name="Peterson J.D."/>
            <person name="Pop M."/>
            <person name="Khouri H.M."/>
            <person name="Radune D."/>
            <person name="Benton J.L."/>
            <person name="Mahamoud Y."/>
            <person name="Jiang L."/>
            <person name="Hance I.R."/>
            <person name="Weidman J.F."/>
            <person name="Berry K.J."/>
            <person name="Plaut R.D."/>
            <person name="Wolf A.M."/>
            <person name="Watkins K.L."/>
            <person name="Nierman W.C."/>
            <person name="Hazen A."/>
            <person name="Cline R."/>
            <person name="Redmond C."/>
            <person name="Thwaite J.E."/>
            <person name="White O."/>
            <person name="Salzberg S.L."/>
            <person name="Thomason B."/>
            <person name="Friedlander A.M."/>
            <person name="Koehler T.M."/>
            <person name="Hanna P.C."/>
            <person name="Kolsto A.B."/>
            <person name="Fraser C.M."/>
        </authorList>
    </citation>
    <scope>NUCLEOTIDE SEQUENCE [LARGE SCALE GENOMIC DNA]</scope>
    <source>
        <strain evidence="15">Ames / isolate Porton</strain>
    </source>
</reference>
<dbReference type="InterPro" id="IPR003594">
    <property type="entry name" value="HATPase_dom"/>
</dbReference>
<accession>A0A0F7RJ56</accession>
<evidence type="ECO:0000256" key="12">
    <source>
        <dbReference type="ARBA" id="ARBA00023012"/>
    </source>
</evidence>
<dbReference type="Proteomes" id="UP000000427">
    <property type="component" value="Chromosome"/>
</dbReference>
<evidence type="ECO:0000256" key="7">
    <source>
        <dbReference type="ARBA" id="ARBA00022692"/>
    </source>
</evidence>
<keyword evidence="4" id="KW-1003">Cell membrane</keyword>
<keyword evidence="8" id="KW-0547">Nucleotide-binding</keyword>
<evidence type="ECO:0000256" key="2">
    <source>
        <dbReference type="ARBA" id="ARBA00004651"/>
    </source>
</evidence>
<dbReference type="Gene3D" id="1.10.287.130">
    <property type="match status" value="1"/>
</dbReference>
<dbReference type="GO" id="GO:0005886">
    <property type="term" value="C:plasma membrane"/>
    <property type="evidence" value="ECO:0007669"/>
    <property type="project" value="UniProtKB-SubCell"/>
</dbReference>
<dbReference type="CDD" id="cd00082">
    <property type="entry name" value="HisKA"/>
    <property type="match status" value="1"/>
</dbReference>
<dbReference type="SUPFAM" id="SSF158472">
    <property type="entry name" value="HAMP domain-like"/>
    <property type="match status" value="1"/>
</dbReference>
<evidence type="ECO:0000256" key="9">
    <source>
        <dbReference type="ARBA" id="ARBA00022777"/>
    </source>
</evidence>
<keyword evidence="10" id="KW-0067">ATP-binding</keyword>
<dbReference type="SMART" id="SM00304">
    <property type="entry name" value="HAMP"/>
    <property type="match status" value="1"/>
</dbReference>
<dbReference type="SUPFAM" id="SSF55874">
    <property type="entry name" value="ATPase domain of HSP90 chaperone/DNA topoisomerase II/histidine kinase"/>
    <property type="match status" value="1"/>
</dbReference>
<evidence type="ECO:0000256" key="8">
    <source>
        <dbReference type="ARBA" id="ARBA00022741"/>
    </source>
</evidence>
<dbReference type="CDD" id="cd00075">
    <property type="entry name" value="HATPase"/>
    <property type="match status" value="1"/>
</dbReference>
<dbReference type="FunFam" id="3.30.565.10:FF:000006">
    <property type="entry name" value="Sensor histidine kinase WalK"/>
    <property type="match status" value="1"/>
</dbReference>
<dbReference type="EMBL" id="AE016879">
    <property type="protein sequence ID" value="AAP25868.2"/>
    <property type="molecule type" value="Genomic_DNA"/>
</dbReference>
<keyword evidence="13" id="KW-0472">Membrane</keyword>
<dbReference type="CDD" id="cd06225">
    <property type="entry name" value="HAMP"/>
    <property type="match status" value="1"/>
</dbReference>
<gene>
    <name evidence="14" type="ordered locus">BA_1976</name>
</gene>
<keyword evidence="11" id="KW-1133">Transmembrane helix</keyword>
<proteinExistence type="predicted"/>
<dbReference type="EC" id="2.7.13.3" evidence="3"/>
<dbReference type="Gene3D" id="6.10.340.10">
    <property type="match status" value="1"/>
</dbReference>
<dbReference type="Pfam" id="PF00512">
    <property type="entry name" value="HisKA"/>
    <property type="match status" value="1"/>
</dbReference>
<dbReference type="InterPro" id="IPR005467">
    <property type="entry name" value="His_kinase_dom"/>
</dbReference>
<sequence length="465" mass="52915">MGKRICVEGKYKMKRKVTLYFMTVIILMLVLFEVVFSVSVYRYYYNGIVQYVESHAKTSTRFFSEYNSLYFIRLQEYSGDIIESFQLEGTELQLIDRHGTIIQSSSGEKTEGKVVIPYSLLEGEMYHQVTTTKDKVKQLEVISPLIHQGQTIGVLKYTTVLTHVNAKIIEIIMFTICVGIVISGIVFLISRRLANSFVKPIESIIHASSQIAEGTLKKKIKEDYPGELGELAHSLNHMSDKIEKAEQMKNEFIASISHEIRTPLTGIKGWSETLKTVDHLTEEEIKQGMGIISGETDRLIHLVEELLDFSRLQSNHFNLYKQKVQLYDILEETIWQLTPNAEEKKMQFIKTIERIELIGDRNRLKQIFLNIVQNAIKYSHENGKVYIEATKNEGQAVIKVKDDGIGIAKEHLPYIEQSFYQINNHATGAGLGLAIVKKMVELHGGTINIISKEGIGTTILIKLPL</sequence>
<dbReference type="InterPro" id="IPR003660">
    <property type="entry name" value="HAMP_dom"/>
</dbReference>
<dbReference type="InterPro" id="IPR050398">
    <property type="entry name" value="HssS/ArlS-like"/>
</dbReference>
<dbReference type="GO" id="GO:0000155">
    <property type="term" value="F:phosphorelay sensor kinase activity"/>
    <property type="evidence" value="ECO:0007669"/>
    <property type="project" value="InterPro"/>
</dbReference>
<dbReference type="AlphaFoldDB" id="A0A0F7RJ56"/>
<evidence type="ECO:0000256" key="5">
    <source>
        <dbReference type="ARBA" id="ARBA00022553"/>
    </source>
</evidence>
<dbReference type="Pfam" id="PF00672">
    <property type="entry name" value="HAMP"/>
    <property type="match status" value="1"/>
</dbReference>
<evidence type="ECO:0000256" key="11">
    <source>
        <dbReference type="ARBA" id="ARBA00022989"/>
    </source>
</evidence>
<dbReference type="InterPro" id="IPR003661">
    <property type="entry name" value="HisK_dim/P_dom"/>
</dbReference>
<comment type="catalytic activity">
    <reaction evidence="1">
        <text>ATP + protein L-histidine = ADP + protein N-phospho-L-histidine.</text>
        <dbReference type="EC" id="2.7.13.3"/>
    </reaction>
</comment>
<comment type="subcellular location">
    <subcellularLocation>
        <location evidence="2">Cell membrane</location>
        <topology evidence="2">Multi-pass membrane protein</topology>
    </subcellularLocation>
</comment>
<dbReference type="KEGG" id="ban:BA_1976"/>
<dbReference type="PROSITE" id="PS50109">
    <property type="entry name" value="HIS_KIN"/>
    <property type="match status" value="1"/>
</dbReference>
<organism evidence="14 15">
    <name type="scientific">Bacillus anthracis</name>
    <name type="common">anthrax bacterium</name>
    <dbReference type="NCBI Taxonomy" id="1392"/>
    <lineage>
        <taxon>Bacteria</taxon>
        <taxon>Bacillati</taxon>
        <taxon>Bacillota</taxon>
        <taxon>Bacilli</taxon>
        <taxon>Bacillales</taxon>
        <taxon>Bacillaceae</taxon>
        <taxon>Bacillus</taxon>
        <taxon>Bacillus cereus group</taxon>
    </lineage>
</organism>
<protein>
    <recommendedName>
        <fullName evidence="3">histidine kinase</fullName>
        <ecNumber evidence="3">2.7.13.3</ecNumber>
    </recommendedName>
</protein>
<evidence type="ECO:0000313" key="15">
    <source>
        <dbReference type="Proteomes" id="UP000000427"/>
    </source>
</evidence>
<dbReference type="SMART" id="SM00387">
    <property type="entry name" value="HATPase_c"/>
    <property type="match status" value="1"/>
</dbReference>
<dbReference type="FunFam" id="1.10.287.130:FF:000001">
    <property type="entry name" value="Two-component sensor histidine kinase"/>
    <property type="match status" value="1"/>
</dbReference>
<keyword evidence="7" id="KW-0812">Transmembrane</keyword>
<dbReference type="InterPro" id="IPR004358">
    <property type="entry name" value="Sig_transdc_His_kin-like_C"/>
</dbReference>
<evidence type="ECO:0000313" key="14">
    <source>
        <dbReference type="EMBL" id="AAP25868.2"/>
    </source>
</evidence>
<dbReference type="GO" id="GO:0005524">
    <property type="term" value="F:ATP binding"/>
    <property type="evidence" value="ECO:0007669"/>
    <property type="project" value="UniProtKB-KW"/>
</dbReference>
<keyword evidence="6 14" id="KW-0808">Transferase</keyword>
<dbReference type="InterPro" id="IPR036097">
    <property type="entry name" value="HisK_dim/P_sf"/>
</dbReference>
<evidence type="ECO:0000256" key="13">
    <source>
        <dbReference type="ARBA" id="ARBA00023136"/>
    </source>
</evidence>
<dbReference type="PANTHER" id="PTHR45528:SF1">
    <property type="entry name" value="SENSOR HISTIDINE KINASE CPXA"/>
    <property type="match status" value="1"/>
</dbReference>
<dbReference type="PROSITE" id="PS50885">
    <property type="entry name" value="HAMP"/>
    <property type="match status" value="1"/>
</dbReference>
<name>A0A0F7RJ56_BACAN</name>
<dbReference type="PRINTS" id="PR00344">
    <property type="entry name" value="BCTRLSENSOR"/>
</dbReference>
<dbReference type="PANTHER" id="PTHR45528">
    <property type="entry name" value="SENSOR HISTIDINE KINASE CPXA"/>
    <property type="match status" value="1"/>
</dbReference>
<keyword evidence="12" id="KW-0902">Two-component regulatory system</keyword>
<evidence type="ECO:0000256" key="4">
    <source>
        <dbReference type="ARBA" id="ARBA00022475"/>
    </source>
</evidence>